<dbReference type="Proteomes" id="UP000050525">
    <property type="component" value="Unassembled WGS sequence"/>
</dbReference>
<dbReference type="eggNOG" id="KOG4303">
    <property type="taxonomic scope" value="Eukaryota"/>
</dbReference>
<keyword evidence="9" id="KW-1185">Reference proteome</keyword>
<keyword evidence="2 6" id="KW-0812">Transmembrane</keyword>
<evidence type="ECO:0000256" key="1">
    <source>
        <dbReference type="ARBA" id="ARBA00004370"/>
    </source>
</evidence>
<dbReference type="AlphaFoldDB" id="A0A151M387"/>
<feature type="transmembrane region" description="Helical" evidence="6">
    <location>
        <begin position="103"/>
        <end position="126"/>
    </location>
</feature>
<protein>
    <recommendedName>
        <fullName evidence="7">Amino acid transporter transmembrane domain-containing protein</fullName>
    </recommendedName>
</protein>
<evidence type="ECO:0000256" key="4">
    <source>
        <dbReference type="ARBA" id="ARBA00023136"/>
    </source>
</evidence>
<sequence length="146" mass="16731">MSVIPRLVRWDICLDTDEENVNFARRDELNRTHSEEREDPNGPSVHESDDCHQDPEYQTQAHTEGDQTKLISTWEAGWNVTNAIQGIFVLGLPYALLHSGYSGLFLIILTAMFCCYTGKILITCLYEENEDGQLSLDQIQFYPLDM</sequence>
<dbReference type="Pfam" id="PF01490">
    <property type="entry name" value="Aa_trans"/>
    <property type="match status" value="1"/>
</dbReference>
<evidence type="ECO:0000256" key="5">
    <source>
        <dbReference type="SAM" id="MobiDB-lite"/>
    </source>
</evidence>
<evidence type="ECO:0000313" key="8">
    <source>
        <dbReference type="EMBL" id="KYO18993.1"/>
    </source>
</evidence>
<reference evidence="8 9" key="1">
    <citation type="journal article" date="2012" name="Genome Biol.">
        <title>Sequencing three crocodilian genomes to illuminate the evolution of archosaurs and amniotes.</title>
        <authorList>
            <person name="St John J.A."/>
            <person name="Braun E.L."/>
            <person name="Isberg S.R."/>
            <person name="Miles L.G."/>
            <person name="Chong A.Y."/>
            <person name="Gongora J."/>
            <person name="Dalzell P."/>
            <person name="Moran C."/>
            <person name="Bed'hom B."/>
            <person name="Abzhanov A."/>
            <person name="Burgess S.C."/>
            <person name="Cooksey A.M."/>
            <person name="Castoe T.A."/>
            <person name="Crawford N.G."/>
            <person name="Densmore L.D."/>
            <person name="Drew J.C."/>
            <person name="Edwards S.V."/>
            <person name="Faircloth B.C."/>
            <person name="Fujita M.K."/>
            <person name="Greenwold M.J."/>
            <person name="Hoffmann F.G."/>
            <person name="Howard J.M."/>
            <person name="Iguchi T."/>
            <person name="Janes D.E."/>
            <person name="Khan S.Y."/>
            <person name="Kohno S."/>
            <person name="de Koning A.J."/>
            <person name="Lance S.L."/>
            <person name="McCarthy F.M."/>
            <person name="McCormack J.E."/>
            <person name="Merchant M.E."/>
            <person name="Peterson D.G."/>
            <person name="Pollock D.D."/>
            <person name="Pourmand N."/>
            <person name="Raney B.J."/>
            <person name="Roessler K.A."/>
            <person name="Sanford J.R."/>
            <person name="Sawyer R.H."/>
            <person name="Schmidt C.J."/>
            <person name="Triplett E.W."/>
            <person name="Tuberville T.D."/>
            <person name="Venegas-Anaya M."/>
            <person name="Howard J.T."/>
            <person name="Jarvis E.D."/>
            <person name="Guillette L.J.Jr."/>
            <person name="Glenn T.C."/>
            <person name="Green R.E."/>
            <person name="Ray D.A."/>
        </authorList>
    </citation>
    <scope>NUCLEOTIDE SEQUENCE [LARGE SCALE GENOMIC DNA]</scope>
    <source>
        <strain evidence="8">KSC_2009_1</strain>
    </source>
</reference>
<dbReference type="GO" id="GO:0016020">
    <property type="term" value="C:membrane"/>
    <property type="evidence" value="ECO:0007669"/>
    <property type="project" value="UniProtKB-SubCell"/>
</dbReference>
<gene>
    <name evidence="8" type="ORF">Y1Q_0018946</name>
</gene>
<evidence type="ECO:0000259" key="7">
    <source>
        <dbReference type="Pfam" id="PF01490"/>
    </source>
</evidence>
<dbReference type="EMBL" id="AKHW03006769">
    <property type="protein sequence ID" value="KYO18993.1"/>
    <property type="molecule type" value="Genomic_DNA"/>
</dbReference>
<feature type="compositionally biased region" description="Basic and acidic residues" evidence="5">
    <location>
        <begin position="27"/>
        <end position="55"/>
    </location>
</feature>
<comment type="caution">
    <text evidence="8">The sequence shown here is derived from an EMBL/GenBank/DDBJ whole genome shotgun (WGS) entry which is preliminary data.</text>
</comment>
<evidence type="ECO:0000313" key="9">
    <source>
        <dbReference type="Proteomes" id="UP000050525"/>
    </source>
</evidence>
<organism evidence="8 9">
    <name type="scientific">Alligator mississippiensis</name>
    <name type="common">American alligator</name>
    <dbReference type="NCBI Taxonomy" id="8496"/>
    <lineage>
        <taxon>Eukaryota</taxon>
        <taxon>Metazoa</taxon>
        <taxon>Chordata</taxon>
        <taxon>Craniata</taxon>
        <taxon>Vertebrata</taxon>
        <taxon>Euteleostomi</taxon>
        <taxon>Archelosauria</taxon>
        <taxon>Archosauria</taxon>
        <taxon>Crocodylia</taxon>
        <taxon>Alligatoridae</taxon>
        <taxon>Alligatorinae</taxon>
        <taxon>Alligator</taxon>
    </lineage>
</organism>
<name>A0A151M387_ALLMI</name>
<comment type="subcellular location">
    <subcellularLocation>
        <location evidence="1">Membrane</location>
    </subcellularLocation>
</comment>
<keyword evidence="3 6" id="KW-1133">Transmembrane helix</keyword>
<evidence type="ECO:0000256" key="3">
    <source>
        <dbReference type="ARBA" id="ARBA00022989"/>
    </source>
</evidence>
<feature type="region of interest" description="Disordered" evidence="5">
    <location>
        <begin position="27"/>
        <end position="63"/>
    </location>
</feature>
<feature type="domain" description="Amino acid transporter transmembrane" evidence="7">
    <location>
        <begin position="71"/>
        <end position="129"/>
    </location>
</feature>
<keyword evidence="4 6" id="KW-0472">Membrane</keyword>
<proteinExistence type="predicted"/>
<evidence type="ECO:0000256" key="2">
    <source>
        <dbReference type="ARBA" id="ARBA00022692"/>
    </source>
</evidence>
<dbReference type="InterPro" id="IPR013057">
    <property type="entry name" value="AA_transpt_TM"/>
</dbReference>
<accession>A0A151M387</accession>
<dbReference type="STRING" id="8496.A0A151M387"/>
<evidence type="ECO:0000256" key="6">
    <source>
        <dbReference type="SAM" id="Phobius"/>
    </source>
</evidence>